<dbReference type="Proteomes" id="UP000198752">
    <property type="component" value="Unassembled WGS sequence"/>
</dbReference>
<dbReference type="EMBL" id="FOOY01000015">
    <property type="protein sequence ID" value="SFG63119.1"/>
    <property type="molecule type" value="Genomic_DNA"/>
</dbReference>
<dbReference type="InterPro" id="IPR006128">
    <property type="entry name" value="Lipoprotein_PsaA-like"/>
</dbReference>
<dbReference type="CDD" id="cd01020">
    <property type="entry name" value="TroA_b"/>
    <property type="match status" value="1"/>
</dbReference>
<evidence type="ECO:0000256" key="1">
    <source>
        <dbReference type="ARBA" id="ARBA00004196"/>
    </source>
</evidence>
<accession>A0A1I2TGE2</accession>
<sequence>MMKRRSKKVAFLMGIMILLVGLLAGCGNNPASDDKSSNTISIVAAEDFYGEVAKAVGGNHVSVTSIINKPNMDPHDFEATPQTAKAVSSAKLVIYNGIGYDGWMEKLVSNQKSGNVIRVGEDVMNKKDGDNEHLWYQPDTMPALANHLADKLAKLDSANADDYKDNAANYIASMKPIKDEVAKLSKKSDNKLVDVSEPVFDYMLEALGYKVANNHFEQAVEEESDPSPKDIAQMQQDIEKKKIAFFVSNSQEMSPTVEKMVKLANKHHVPVIKVTETLPAGKDYKTWILDELKQIEATQK</sequence>
<evidence type="ECO:0000313" key="8">
    <source>
        <dbReference type="Proteomes" id="UP000198752"/>
    </source>
</evidence>
<dbReference type="PROSITE" id="PS51257">
    <property type="entry name" value="PROKAR_LIPOPROTEIN"/>
    <property type="match status" value="1"/>
</dbReference>
<comment type="subcellular location">
    <subcellularLocation>
        <location evidence="1">Cell envelope</location>
    </subcellularLocation>
</comment>
<organism evidence="7 8">
    <name type="scientific">Sporolactobacillus nakayamae</name>
    <dbReference type="NCBI Taxonomy" id="269670"/>
    <lineage>
        <taxon>Bacteria</taxon>
        <taxon>Bacillati</taxon>
        <taxon>Bacillota</taxon>
        <taxon>Bacilli</taxon>
        <taxon>Bacillales</taxon>
        <taxon>Sporolactobacillaceae</taxon>
        <taxon>Sporolactobacillus</taxon>
    </lineage>
</organism>
<dbReference type="SUPFAM" id="SSF53807">
    <property type="entry name" value="Helical backbone' metal receptor"/>
    <property type="match status" value="1"/>
</dbReference>
<keyword evidence="8" id="KW-1185">Reference proteome</keyword>
<name>A0A1I2TGE2_9BACL</name>
<keyword evidence="2 5" id="KW-0813">Transport</keyword>
<dbReference type="InterPro" id="IPR006127">
    <property type="entry name" value="ZnuA-like"/>
</dbReference>
<evidence type="ECO:0000256" key="3">
    <source>
        <dbReference type="ARBA" id="ARBA00022723"/>
    </source>
</evidence>
<dbReference type="Gene3D" id="3.40.50.1980">
    <property type="entry name" value="Nitrogenase molybdenum iron protein domain"/>
    <property type="match status" value="2"/>
</dbReference>
<dbReference type="RefSeq" id="WP_245734228.1">
    <property type="nucleotide sequence ID" value="NZ_FOOY01000015.1"/>
</dbReference>
<dbReference type="AlphaFoldDB" id="A0A1I2TGE2"/>
<evidence type="ECO:0000256" key="2">
    <source>
        <dbReference type="ARBA" id="ARBA00022448"/>
    </source>
</evidence>
<protein>
    <submittedName>
        <fullName evidence="7">Zinc/manganese transport system substrate-binding protein</fullName>
    </submittedName>
</protein>
<dbReference type="PRINTS" id="PR00690">
    <property type="entry name" value="ADHESNFAMILY"/>
</dbReference>
<dbReference type="GO" id="GO:0030313">
    <property type="term" value="C:cell envelope"/>
    <property type="evidence" value="ECO:0007669"/>
    <property type="project" value="UniProtKB-SubCell"/>
</dbReference>
<evidence type="ECO:0000256" key="6">
    <source>
        <dbReference type="SAM" id="SignalP"/>
    </source>
</evidence>
<gene>
    <name evidence="7" type="ORF">SAMN02982927_02275</name>
</gene>
<comment type="similarity">
    <text evidence="5">Belongs to the bacterial solute-binding protein 9 family.</text>
</comment>
<dbReference type="GO" id="GO:0046872">
    <property type="term" value="F:metal ion binding"/>
    <property type="evidence" value="ECO:0007669"/>
    <property type="project" value="UniProtKB-KW"/>
</dbReference>
<dbReference type="GO" id="GO:0007155">
    <property type="term" value="P:cell adhesion"/>
    <property type="evidence" value="ECO:0007669"/>
    <property type="project" value="InterPro"/>
</dbReference>
<keyword evidence="3" id="KW-0479">Metal-binding</keyword>
<evidence type="ECO:0000313" key="7">
    <source>
        <dbReference type="EMBL" id="SFG63119.1"/>
    </source>
</evidence>
<evidence type="ECO:0000256" key="4">
    <source>
        <dbReference type="ARBA" id="ARBA00022729"/>
    </source>
</evidence>
<evidence type="ECO:0000256" key="5">
    <source>
        <dbReference type="RuleBase" id="RU003512"/>
    </source>
</evidence>
<keyword evidence="4 6" id="KW-0732">Signal</keyword>
<dbReference type="GO" id="GO:0030001">
    <property type="term" value="P:metal ion transport"/>
    <property type="evidence" value="ECO:0007669"/>
    <property type="project" value="InterPro"/>
</dbReference>
<feature type="signal peptide" evidence="6">
    <location>
        <begin position="1"/>
        <end position="24"/>
    </location>
</feature>
<dbReference type="InterPro" id="IPR050492">
    <property type="entry name" value="Bact_metal-bind_prot9"/>
</dbReference>
<dbReference type="PANTHER" id="PTHR42953">
    <property type="entry name" value="HIGH-AFFINITY ZINC UPTAKE SYSTEM PROTEIN ZNUA-RELATED"/>
    <property type="match status" value="1"/>
</dbReference>
<reference evidence="8" key="1">
    <citation type="submission" date="2016-10" db="EMBL/GenBank/DDBJ databases">
        <authorList>
            <person name="Varghese N."/>
            <person name="Submissions S."/>
        </authorList>
    </citation>
    <scope>NUCLEOTIDE SEQUENCE [LARGE SCALE GENOMIC DNA]</scope>
    <source>
        <strain evidence="8">ATCC 700379</strain>
    </source>
</reference>
<feature type="chain" id="PRO_5039486999" evidence="6">
    <location>
        <begin position="25"/>
        <end position="300"/>
    </location>
</feature>
<proteinExistence type="inferred from homology"/>
<dbReference type="PANTHER" id="PTHR42953:SF1">
    <property type="entry name" value="METAL-BINDING PROTEIN HI_0362-RELATED"/>
    <property type="match status" value="1"/>
</dbReference>
<dbReference type="STRING" id="269670.SAMN02982927_02275"/>
<dbReference type="Pfam" id="PF01297">
    <property type="entry name" value="ZnuA"/>
    <property type="match status" value="1"/>
</dbReference>